<evidence type="ECO:0000256" key="2">
    <source>
        <dbReference type="ARBA" id="ARBA00022512"/>
    </source>
</evidence>
<keyword evidence="3" id="KW-0964">Secreted</keyword>
<dbReference type="Gene3D" id="2.60.40.10">
    <property type="entry name" value="Immunoglobulins"/>
    <property type="match status" value="1"/>
</dbReference>
<evidence type="ECO:0000313" key="9">
    <source>
        <dbReference type="EMBL" id="TQL57222.1"/>
    </source>
</evidence>
<comment type="subcellular location">
    <subcellularLocation>
        <location evidence="1">Secreted</location>
    </subcellularLocation>
</comment>
<keyword evidence="7" id="KW-0472">Membrane</keyword>
<feature type="region of interest" description="Disordered" evidence="6">
    <location>
        <begin position="1225"/>
        <end position="1248"/>
    </location>
</feature>
<feature type="transmembrane region" description="Helical" evidence="7">
    <location>
        <begin position="1400"/>
        <end position="1420"/>
    </location>
</feature>
<evidence type="ECO:0000256" key="3">
    <source>
        <dbReference type="ARBA" id="ARBA00022525"/>
    </source>
</evidence>
<gene>
    <name evidence="9" type="ORF">FB461_2343</name>
</gene>
<reference evidence="9 10" key="1">
    <citation type="submission" date="2019-06" db="EMBL/GenBank/DDBJ databases">
        <title>Sequencing the genomes of 1000 actinobacteria strains.</title>
        <authorList>
            <person name="Klenk H.-P."/>
        </authorList>
    </citation>
    <scope>NUCLEOTIDE SEQUENCE [LARGE SCALE GENOMIC DNA]</scope>
    <source>
        <strain evidence="9 10">DSM 4813</strain>
    </source>
</reference>
<organism evidence="9 10">
    <name type="scientific">Rarobacter faecitabidus</name>
    <dbReference type="NCBI Taxonomy" id="13243"/>
    <lineage>
        <taxon>Bacteria</taxon>
        <taxon>Bacillati</taxon>
        <taxon>Actinomycetota</taxon>
        <taxon>Actinomycetes</taxon>
        <taxon>Micrococcales</taxon>
        <taxon>Rarobacteraceae</taxon>
        <taxon>Rarobacter</taxon>
    </lineage>
</organism>
<protein>
    <submittedName>
        <fullName evidence="9">Putative repeat protein (TIGR01451 family)</fullName>
    </submittedName>
</protein>
<dbReference type="SUPFAM" id="SSF117074">
    <property type="entry name" value="Hypothetical protein PA1324"/>
    <property type="match status" value="1"/>
</dbReference>
<keyword evidence="10" id="KW-1185">Reference proteome</keyword>
<evidence type="ECO:0000256" key="5">
    <source>
        <dbReference type="ARBA" id="ARBA00023088"/>
    </source>
</evidence>
<dbReference type="RefSeq" id="WP_142122244.1">
    <property type="nucleotide sequence ID" value="NZ_BAAASV010000002.1"/>
</dbReference>
<evidence type="ECO:0000313" key="10">
    <source>
        <dbReference type="Proteomes" id="UP000315389"/>
    </source>
</evidence>
<keyword evidence="7" id="KW-0812">Transmembrane</keyword>
<keyword evidence="7" id="KW-1133">Transmembrane helix</keyword>
<evidence type="ECO:0000256" key="1">
    <source>
        <dbReference type="ARBA" id="ARBA00004613"/>
    </source>
</evidence>
<dbReference type="Proteomes" id="UP000315389">
    <property type="component" value="Unassembled WGS sequence"/>
</dbReference>
<feature type="domain" description="Gram-positive cocci surface proteins LPxTG" evidence="8">
    <location>
        <begin position="1393"/>
        <end position="1426"/>
    </location>
</feature>
<feature type="region of interest" description="Disordered" evidence="6">
    <location>
        <begin position="572"/>
        <end position="603"/>
    </location>
</feature>
<dbReference type="PROSITE" id="PS50847">
    <property type="entry name" value="GRAM_POS_ANCHORING"/>
    <property type="match status" value="1"/>
</dbReference>
<dbReference type="Pfam" id="PF17210">
    <property type="entry name" value="SdrD_B"/>
    <property type="match status" value="1"/>
</dbReference>
<keyword evidence="5" id="KW-0572">Peptidoglycan-anchor</keyword>
<evidence type="ECO:0000256" key="7">
    <source>
        <dbReference type="SAM" id="Phobius"/>
    </source>
</evidence>
<dbReference type="EMBL" id="VFOS01000005">
    <property type="protein sequence ID" value="TQL57222.1"/>
    <property type="molecule type" value="Genomic_DNA"/>
</dbReference>
<dbReference type="InterPro" id="IPR019931">
    <property type="entry name" value="LPXTG_anchor"/>
</dbReference>
<keyword evidence="2" id="KW-0134">Cell wall</keyword>
<dbReference type="OrthoDB" id="134475at2"/>
<accession>A0A542ZA63</accession>
<evidence type="ECO:0000259" key="8">
    <source>
        <dbReference type="PROSITE" id="PS50847"/>
    </source>
</evidence>
<name>A0A542ZA63_RARFA</name>
<evidence type="ECO:0000256" key="6">
    <source>
        <dbReference type="SAM" id="MobiDB-lite"/>
    </source>
</evidence>
<sequence>MKSPMHRASLGDDRRGLHLAISLGLAMALIVTLIAQGFAAVTPAHAAGPAMTTSINTVNASVLTGGRASYNVRIECSNLDPTGCTKIKIEMTPPTSADGSVIATDPQVDSSHVTGTSSDPGTGNWTLSLRDMVAGSSVQFQVSWQIPNFTTPDGTQLTLEATTTFDGPDGNPTTVIAQAPSPVTADAAPKVQVNKRIIDPSAASQVMPGDTATYEIRVCIPENELGQIAIANAQVVDTYDAWTNGAQSVIVEDADGGTINPANHTITWNETGIDTQPNQPICGSGNELVYTVVLTYPAAMIPTIPGGDVQATYTFQNRAEATVTATNGETATGSSVVNHAFFNYNTPPGLLVIAYKHLGVGAPIAKTDTSTEYSWFMSVAYRRGNDVNPTELRNATIVDRIPCVLPGGVQSLGVTNNAASAITNFIYAQDGDLTGWSGGAEGLCSTPAFRTSVIELTGDNSTDTQRSIDRLDYVSVKYYDTATSLFGQAIWRVPTGVTPTTRIYVYDTTQAQTLAIPATAVVTDLVVNFENVPLENNNGSGQKINVHGTNTTAFATSPHHEISNVERTYVSNEQTGPDQGFPLSPSDAPTGSGLAGANTAGAGRSFDDEVTDLTIGKQAASSVAALRPGDIATWSLTAGLGVTNTRLGIAPKVVDVLPIGLEYVPGSTTWTLGSHTAPTETVETFTDGAGYTRTRIVWQFAADFNGGDTVTGTFQTTVTLDAAEGSHAGTLSAQTAAIYDADRSRNEGSGEPDTNDWDGDGDVTELVKTASDDWTVVAQSGAHVEKFVRGSAGDGTWQTEDVSLAELAHNSTAATDGTDVDYLIRASNDENQSLQNLVIYDVLPHLGDTAIGADLRGDARGSQFQVNFAQLLGTLPAGTSIQYSTSNNPCRPELFPANDQGACANDWSSTLPTDPTTVRALRLTIDHLAPGDQAEVTFRGTVPLFVFAQGGNQVCAASRTNPSIRAWNNIAFQAERVTGPGTTEDLLPAEAPKVSIREVCGRIGDFVWYDKNHDGIQGTDEVGVPGVTIQLLDENGDPVLDGAGQPVTTVTDSDGYYSFEVPVGTWTVQVVSIPDGYVFTLPNVGDDAKDSDAGAILTPAAPVVITPAALENLTLDFGLWQPSPQIDIEKYDIDGNDADTADEKVALPQGSTTLTFTIRNTGDEALVDVTVTDTITAGQATVSGLTCTFPDQTTGTTWAGPFAIGGSFDCTAQLTGVTAGDDHADSATVTGTGEGSGKPVTDSDDYHGYTPSPAIDIEKLDVDGNDADTEKETVEVESSTIGLDFIVRNTGTEDLTEIKVSDSLLKGKARVKGLTCTFPDESTGTTWNGVFKVGASFTCTAKVTGLVPDDLHADRASVTGKGVFTRTSVSDDDDYHAKRLVIADDEEEQEEDLPLTGANAALAAALSLGLLGAGALLIAARRRLQN</sequence>
<comment type="caution">
    <text evidence="9">The sequence shown here is derived from an EMBL/GenBank/DDBJ whole genome shotgun (WGS) entry which is preliminary data.</text>
</comment>
<dbReference type="InterPro" id="IPR033764">
    <property type="entry name" value="Sdr_B"/>
</dbReference>
<evidence type="ECO:0000256" key="4">
    <source>
        <dbReference type="ARBA" id="ARBA00022729"/>
    </source>
</evidence>
<dbReference type="GO" id="GO:0005576">
    <property type="term" value="C:extracellular region"/>
    <property type="evidence" value="ECO:0007669"/>
    <property type="project" value="UniProtKB-SubCell"/>
</dbReference>
<dbReference type="GO" id="GO:0005975">
    <property type="term" value="P:carbohydrate metabolic process"/>
    <property type="evidence" value="ECO:0007669"/>
    <property type="project" value="UniProtKB-ARBA"/>
</dbReference>
<keyword evidence="4" id="KW-0732">Signal</keyword>
<dbReference type="InterPro" id="IPR013783">
    <property type="entry name" value="Ig-like_fold"/>
</dbReference>
<proteinExistence type="predicted"/>